<dbReference type="RefSeq" id="XP_007764679.1">
    <property type="nucleotide sequence ID" value="XM_007766489.1"/>
</dbReference>
<dbReference type="Gene3D" id="2.60.40.1820">
    <property type="match status" value="1"/>
</dbReference>
<keyword evidence="2 6" id="KW-0812">Transmembrane</keyword>
<feature type="compositionally biased region" description="Polar residues" evidence="5">
    <location>
        <begin position="62"/>
        <end position="77"/>
    </location>
</feature>
<protein>
    <recommendedName>
        <fullName evidence="7">Late embryogenesis abundant protein LEA-2 subgroup domain-containing protein</fullName>
    </recommendedName>
</protein>
<dbReference type="Proteomes" id="UP000053558">
    <property type="component" value="Unassembled WGS sequence"/>
</dbReference>
<dbReference type="PANTHER" id="PTHR31234:SF2">
    <property type="entry name" value="OS05G0199100 PROTEIN"/>
    <property type="match status" value="1"/>
</dbReference>
<keyword evidence="9" id="KW-1185">Reference proteome</keyword>
<dbReference type="SUPFAM" id="SSF117070">
    <property type="entry name" value="LEA14-like"/>
    <property type="match status" value="1"/>
</dbReference>
<dbReference type="OMA" id="DAPFNPY"/>
<feature type="domain" description="Late embryogenesis abundant protein LEA-2 subgroup" evidence="7">
    <location>
        <begin position="190"/>
        <end position="274"/>
    </location>
</feature>
<evidence type="ECO:0000259" key="7">
    <source>
        <dbReference type="Pfam" id="PF03168"/>
    </source>
</evidence>
<dbReference type="InterPro" id="IPR044839">
    <property type="entry name" value="NDR1-like"/>
</dbReference>
<dbReference type="AlphaFoldDB" id="A0A5M3N1D1"/>
<evidence type="ECO:0000256" key="2">
    <source>
        <dbReference type="ARBA" id="ARBA00022692"/>
    </source>
</evidence>
<dbReference type="OrthoDB" id="20273at2759"/>
<feature type="compositionally biased region" description="Low complexity" evidence="5">
    <location>
        <begin position="36"/>
        <end position="48"/>
    </location>
</feature>
<feature type="transmembrane region" description="Helical" evidence="6">
    <location>
        <begin position="123"/>
        <end position="152"/>
    </location>
</feature>
<dbReference type="Pfam" id="PF03168">
    <property type="entry name" value="LEA_2"/>
    <property type="match status" value="1"/>
</dbReference>
<dbReference type="GeneID" id="19211830"/>
<comment type="caution">
    <text evidence="8">The sequence shown here is derived from an EMBL/GenBank/DDBJ whole genome shotgun (WGS) entry which is preliminary data.</text>
</comment>
<evidence type="ECO:0000256" key="3">
    <source>
        <dbReference type="ARBA" id="ARBA00022989"/>
    </source>
</evidence>
<sequence>MSYTDPYAERHGRYQQQYTDGPTFNPYSSSRTQPHQTYDQGGYDTTGYGQEGNRPSRYSDPYYNNSSGKENPISSSDDAFGGAAVASASRRKDLSDWRYEQQSGLWTRGSRGSCIARFCCCAVMIVIFFIVSILLALALVRILYLSGLYWLIFSQWIRPPNIVVGSVQTNSTNTVQSVNDGFQINLGVNISVQNPNYFAVSFKDIDAQIFYPINNTLVGGGTENDITFGSHSQTNFTFPFAINYNSNLPSSNQILLDMAQKCGIPSGSPSDITVNYDITLGLRILFFVVSPKVSNSLSFKCPLTSSDLGACLMVLVACDT</sequence>
<dbReference type="GO" id="GO:0098542">
    <property type="term" value="P:defense response to other organism"/>
    <property type="evidence" value="ECO:0007669"/>
    <property type="project" value="InterPro"/>
</dbReference>
<dbReference type="GO" id="GO:0016020">
    <property type="term" value="C:membrane"/>
    <property type="evidence" value="ECO:0007669"/>
    <property type="project" value="UniProtKB-SubCell"/>
</dbReference>
<evidence type="ECO:0000256" key="4">
    <source>
        <dbReference type="ARBA" id="ARBA00023136"/>
    </source>
</evidence>
<dbReference type="EMBL" id="JH711574">
    <property type="protein sequence ID" value="EIW85077.1"/>
    <property type="molecule type" value="Genomic_DNA"/>
</dbReference>
<dbReference type="InterPro" id="IPR004864">
    <property type="entry name" value="LEA_2"/>
</dbReference>
<proteinExistence type="predicted"/>
<dbReference type="KEGG" id="cput:CONPUDRAFT_97723"/>
<evidence type="ECO:0000313" key="8">
    <source>
        <dbReference type="EMBL" id="EIW85077.1"/>
    </source>
</evidence>
<gene>
    <name evidence="8" type="ORF">CONPUDRAFT_97723</name>
</gene>
<organism evidence="8 9">
    <name type="scientific">Coniophora puteana (strain RWD-64-598)</name>
    <name type="common">Brown rot fungus</name>
    <dbReference type="NCBI Taxonomy" id="741705"/>
    <lineage>
        <taxon>Eukaryota</taxon>
        <taxon>Fungi</taxon>
        <taxon>Dikarya</taxon>
        <taxon>Basidiomycota</taxon>
        <taxon>Agaricomycotina</taxon>
        <taxon>Agaricomycetes</taxon>
        <taxon>Agaricomycetidae</taxon>
        <taxon>Boletales</taxon>
        <taxon>Coniophorineae</taxon>
        <taxon>Coniophoraceae</taxon>
        <taxon>Coniophora</taxon>
    </lineage>
</organism>
<dbReference type="PANTHER" id="PTHR31234">
    <property type="entry name" value="LATE EMBRYOGENESIS ABUNDANT (LEA) HYDROXYPROLINE-RICH GLYCOPROTEIN FAMILY"/>
    <property type="match status" value="1"/>
</dbReference>
<comment type="subcellular location">
    <subcellularLocation>
        <location evidence="1">Membrane</location>
        <topology evidence="1">Single-pass membrane protein</topology>
    </subcellularLocation>
</comment>
<keyword evidence="3 6" id="KW-1133">Transmembrane helix</keyword>
<accession>A0A5M3N1D1</accession>
<keyword evidence="4 6" id="KW-0472">Membrane</keyword>
<reference evidence="9" key="1">
    <citation type="journal article" date="2012" name="Science">
        <title>The Paleozoic origin of enzymatic lignin decomposition reconstructed from 31 fungal genomes.</title>
        <authorList>
            <person name="Floudas D."/>
            <person name="Binder M."/>
            <person name="Riley R."/>
            <person name="Barry K."/>
            <person name="Blanchette R.A."/>
            <person name="Henrissat B."/>
            <person name="Martinez A.T."/>
            <person name="Otillar R."/>
            <person name="Spatafora J.W."/>
            <person name="Yadav J.S."/>
            <person name="Aerts A."/>
            <person name="Benoit I."/>
            <person name="Boyd A."/>
            <person name="Carlson A."/>
            <person name="Copeland A."/>
            <person name="Coutinho P.M."/>
            <person name="de Vries R.P."/>
            <person name="Ferreira P."/>
            <person name="Findley K."/>
            <person name="Foster B."/>
            <person name="Gaskell J."/>
            <person name="Glotzer D."/>
            <person name="Gorecki P."/>
            <person name="Heitman J."/>
            <person name="Hesse C."/>
            <person name="Hori C."/>
            <person name="Igarashi K."/>
            <person name="Jurgens J.A."/>
            <person name="Kallen N."/>
            <person name="Kersten P."/>
            <person name="Kohler A."/>
            <person name="Kuees U."/>
            <person name="Kumar T.K.A."/>
            <person name="Kuo A."/>
            <person name="LaButti K."/>
            <person name="Larrondo L.F."/>
            <person name="Lindquist E."/>
            <person name="Ling A."/>
            <person name="Lombard V."/>
            <person name="Lucas S."/>
            <person name="Lundell T."/>
            <person name="Martin R."/>
            <person name="McLaughlin D.J."/>
            <person name="Morgenstern I."/>
            <person name="Morin E."/>
            <person name="Murat C."/>
            <person name="Nagy L.G."/>
            <person name="Nolan M."/>
            <person name="Ohm R.A."/>
            <person name="Patyshakuliyeva A."/>
            <person name="Rokas A."/>
            <person name="Ruiz-Duenas F.J."/>
            <person name="Sabat G."/>
            <person name="Salamov A."/>
            <person name="Samejima M."/>
            <person name="Schmutz J."/>
            <person name="Slot J.C."/>
            <person name="St John F."/>
            <person name="Stenlid J."/>
            <person name="Sun H."/>
            <person name="Sun S."/>
            <person name="Syed K."/>
            <person name="Tsang A."/>
            <person name="Wiebenga A."/>
            <person name="Young D."/>
            <person name="Pisabarro A."/>
            <person name="Eastwood D.C."/>
            <person name="Martin F."/>
            <person name="Cullen D."/>
            <person name="Grigoriev I.V."/>
            <person name="Hibbett D.S."/>
        </authorList>
    </citation>
    <scope>NUCLEOTIDE SEQUENCE [LARGE SCALE GENOMIC DNA]</scope>
    <source>
        <strain evidence="9">RWD-64-598 SS2</strain>
    </source>
</reference>
<evidence type="ECO:0000256" key="5">
    <source>
        <dbReference type="SAM" id="MobiDB-lite"/>
    </source>
</evidence>
<evidence type="ECO:0000256" key="6">
    <source>
        <dbReference type="SAM" id="Phobius"/>
    </source>
</evidence>
<evidence type="ECO:0000256" key="1">
    <source>
        <dbReference type="ARBA" id="ARBA00004167"/>
    </source>
</evidence>
<evidence type="ECO:0000313" key="9">
    <source>
        <dbReference type="Proteomes" id="UP000053558"/>
    </source>
</evidence>
<feature type="region of interest" description="Disordered" evidence="5">
    <location>
        <begin position="1"/>
        <end position="80"/>
    </location>
</feature>
<name>A0A5M3N1D1_CONPW</name>
<feature type="compositionally biased region" description="Polar residues" evidence="5">
    <location>
        <begin position="14"/>
        <end position="35"/>
    </location>
</feature>